<evidence type="ECO:0000313" key="8">
    <source>
        <dbReference type="EMBL" id="WAP70404.1"/>
    </source>
</evidence>
<evidence type="ECO:0000259" key="7">
    <source>
        <dbReference type="PROSITE" id="PS50893"/>
    </source>
</evidence>
<evidence type="ECO:0000256" key="5">
    <source>
        <dbReference type="ARBA" id="ARBA00022967"/>
    </source>
</evidence>
<keyword evidence="3" id="KW-0547">Nucleotide-binding</keyword>
<dbReference type="Proteomes" id="UP001164020">
    <property type="component" value="Chromosome"/>
</dbReference>
<dbReference type="Pfam" id="PF00005">
    <property type="entry name" value="ABC_tran"/>
    <property type="match status" value="1"/>
</dbReference>
<accession>A0ABY7C3C8</accession>
<comment type="similarity">
    <text evidence="1">Belongs to the ABC transporter superfamily.</text>
</comment>
<comment type="function">
    <text evidence="6">Part of the ABC transporter complex HmuTUV involved in hemin import. Responsible for energy coupling to the transport system.</text>
</comment>
<keyword evidence="9" id="KW-1185">Reference proteome</keyword>
<dbReference type="EMBL" id="CP114029">
    <property type="protein sequence ID" value="WAP70404.1"/>
    <property type="molecule type" value="Genomic_DNA"/>
</dbReference>
<organism evidence="8 9">
    <name type="scientific">Jiella pelagia</name>
    <dbReference type="NCBI Taxonomy" id="2986949"/>
    <lineage>
        <taxon>Bacteria</taxon>
        <taxon>Pseudomonadati</taxon>
        <taxon>Pseudomonadota</taxon>
        <taxon>Alphaproteobacteria</taxon>
        <taxon>Hyphomicrobiales</taxon>
        <taxon>Aurantimonadaceae</taxon>
        <taxon>Jiella</taxon>
    </lineage>
</organism>
<dbReference type="Gene3D" id="3.40.50.300">
    <property type="entry name" value="P-loop containing nucleotide triphosphate hydrolases"/>
    <property type="match status" value="1"/>
</dbReference>
<dbReference type="InterPro" id="IPR027417">
    <property type="entry name" value="P-loop_NTPase"/>
</dbReference>
<dbReference type="SMART" id="SM00382">
    <property type="entry name" value="AAA"/>
    <property type="match status" value="1"/>
</dbReference>
<evidence type="ECO:0000256" key="3">
    <source>
        <dbReference type="ARBA" id="ARBA00022741"/>
    </source>
</evidence>
<dbReference type="CDD" id="cd03214">
    <property type="entry name" value="ABC_Iron-Siderophores_B12_Hemin"/>
    <property type="match status" value="1"/>
</dbReference>
<evidence type="ECO:0000256" key="6">
    <source>
        <dbReference type="ARBA" id="ARBA00037066"/>
    </source>
</evidence>
<sequence length="277" mass="29587">MALEIDDVGVVAGGRAILAKVSARIEPGAMVAVIGPNGAGKSTLVKAISGERRPAFGRVRLHGHDVSALAPADLAMQRAVLPQATTIAFPFTVFEIVGLGLRQRAGMDAAARRQEVQRALGAVDLEGFGERLYQRLSGGEQQRVQLARVLCQIGEPVKDGRAKLLILDEPTSSLDVRHQIAVLSIARRFADDGGIVVAVLHDLNLAMSFADRLMVLEGGRLVADQEPEELLEGGLLAETFGTRMVILRPPGWARPAVLPDFPRLHHGRSGEAADISQ</sequence>
<feature type="domain" description="ABC transporter" evidence="7">
    <location>
        <begin position="3"/>
        <end position="243"/>
    </location>
</feature>
<protein>
    <submittedName>
        <fullName evidence="8">Heme ABC transporter ATP-binding protein</fullName>
    </submittedName>
</protein>
<reference evidence="8" key="1">
    <citation type="submission" date="2022-12" db="EMBL/GenBank/DDBJ databases">
        <title>Jiella pelagia sp. nov., isolated from phosphonate enriched culture of Northwest Pacific surface seawater.</title>
        <authorList>
            <person name="Shin D.Y."/>
            <person name="Hwang C.Y."/>
        </authorList>
    </citation>
    <scope>NUCLEOTIDE SEQUENCE</scope>
    <source>
        <strain evidence="8">HL-NP1</strain>
    </source>
</reference>
<dbReference type="InterPro" id="IPR003593">
    <property type="entry name" value="AAA+_ATPase"/>
</dbReference>
<keyword evidence="2" id="KW-0813">Transport</keyword>
<proteinExistence type="inferred from homology"/>
<dbReference type="InterPro" id="IPR017871">
    <property type="entry name" value="ABC_transporter-like_CS"/>
</dbReference>
<keyword evidence="5" id="KW-1278">Translocase</keyword>
<evidence type="ECO:0000256" key="1">
    <source>
        <dbReference type="ARBA" id="ARBA00005417"/>
    </source>
</evidence>
<evidence type="ECO:0000256" key="4">
    <source>
        <dbReference type="ARBA" id="ARBA00022840"/>
    </source>
</evidence>
<dbReference type="SUPFAM" id="SSF52540">
    <property type="entry name" value="P-loop containing nucleoside triphosphate hydrolases"/>
    <property type="match status" value="1"/>
</dbReference>
<dbReference type="PANTHER" id="PTHR42794">
    <property type="entry name" value="HEMIN IMPORT ATP-BINDING PROTEIN HMUV"/>
    <property type="match status" value="1"/>
</dbReference>
<name>A0ABY7C3C8_9HYPH</name>
<gene>
    <name evidence="8" type="ORF">OH818_10265</name>
</gene>
<dbReference type="PROSITE" id="PS50893">
    <property type="entry name" value="ABC_TRANSPORTER_2"/>
    <property type="match status" value="1"/>
</dbReference>
<evidence type="ECO:0000313" key="9">
    <source>
        <dbReference type="Proteomes" id="UP001164020"/>
    </source>
</evidence>
<dbReference type="InterPro" id="IPR003439">
    <property type="entry name" value="ABC_transporter-like_ATP-bd"/>
</dbReference>
<dbReference type="PANTHER" id="PTHR42794:SF1">
    <property type="entry name" value="HEMIN IMPORT ATP-BINDING PROTEIN HMUV"/>
    <property type="match status" value="1"/>
</dbReference>
<dbReference type="PROSITE" id="PS00211">
    <property type="entry name" value="ABC_TRANSPORTER_1"/>
    <property type="match status" value="1"/>
</dbReference>
<dbReference type="NCBIfam" id="NF010068">
    <property type="entry name" value="PRK13548.1"/>
    <property type="match status" value="1"/>
</dbReference>
<dbReference type="GO" id="GO:0005524">
    <property type="term" value="F:ATP binding"/>
    <property type="evidence" value="ECO:0007669"/>
    <property type="project" value="UniProtKB-KW"/>
</dbReference>
<dbReference type="RefSeq" id="WP_268882897.1">
    <property type="nucleotide sequence ID" value="NZ_CP114029.1"/>
</dbReference>
<evidence type="ECO:0000256" key="2">
    <source>
        <dbReference type="ARBA" id="ARBA00022448"/>
    </source>
</evidence>
<keyword evidence="4 8" id="KW-0067">ATP-binding</keyword>